<sequence>MHTKQSIEDIRHFIYTENLIMRSRFVVVILLAVTIGITVLQYFSIRRKTLYFGIGDKKRTESSFLRTLVLCRIFA</sequence>
<organism evidence="2 3">
    <name type="scientific">Treponema medium ATCC 700293</name>
    <dbReference type="NCBI Taxonomy" id="1125700"/>
    <lineage>
        <taxon>Bacteria</taxon>
        <taxon>Pseudomonadati</taxon>
        <taxon>Spirochaetota</taxon>
        <taxon>Spirochaetia</taxon>
        <taxon>Spirochaetales</taxon>
        <taxon>Treponemataceae</taxon>
        <taxon>Treponema</taxon>
    </lineage>
</organism>
<evidence type="ECO:0000313" key="3">
    <source>
        <dbReference type="Proteomes" id="UP000014634"/>
    </source>
</evidence>
<reference evidence="2 3" key="1">
    <citation type="submission" date="2013-04" db="EMBL/GenBank/DDBJ databases">
        <title>The Genome Sequence of Treponema medium ATCC 700293.</title>
        <authorList>
            <consortium name="The Broad Institute Genomics Platform"/>
            <person name="Earl A."/>
            <person name="Ward D."/>
            <person name="Feldgarden M."/>
            <person name="Gevers D."/>
            <person name="Leonetti C."/>
            <person name="Blanton J.M."/>
            <person name="Dewhirst F.E."/>
            <person name="Izard J."/>
            <person name="Walker B."/>
            <person name="Young S."/>
            <person name="Zeng Q."/>
            <person name="Gargeya S."/>
            <person name="Fitzgerald M."/>
            <person name="Haas B."/>
            <person name="Abouelleil A."/>
            <person name="Allen A.W."/>
            <person name="Alvarado L."/>
            <person name="Arachchi H.M."/>
            <person name="Berlin A.M."/>
            <person name="Chapman S.B."/>
            <person name="Gainer-Dewar J."/>
            <person name="Goldberg J."/>
            <person name="Griggs A."/>
            <person name="Gujja S."/>
            <person name="Hansen M."/>
            <person name="Howarth C."/>
            <person name="Imamovic A."/>
            <person name="Ireland A."/>
            <person name="Larimer J."/>
            <person name="McCowan C."/>
            <person name="Murphy C."/>
            <person name="Pearson M."/>
            <person name="Poon T.W."/>
            <person name="Priest M."/>
            <person name="Roberts A."/>
            <person name="Saif S."/>
            <person name="Shea T."/>
            <person name="Sisk P."/>
            <person name="Sykes S."/>
            <person name="Wortman J."/>
            <person name="Nusbaum C."/>
            <person name="Birren B."/>
        </authorList>
    </citation>
    <scope>NUCLEOTIDE SEQUENCE [LARGE SCALE GENOMIC DNA]</scope>
    <source>
        <strain evidence="2 3">ATCC 700293</strain>
    </source>
</reference>
<keyword evidence="1" id="KW-0812">Transmembrane</keyword>
<dbReference type="Proteomes" id="UP000014634">
    <property type="component" value="Unassembled WGS sequence"/>
</dbReference>
<gene>
    <name evidence="2" type="ORF">HMPREF9195_00023</name>
</gene>
<protein>
    <submittedName>
        <fullName evidence="2">Uncharacterized protein</fullName>
    </submittedName>
</protein>
<proteinExistence type="predicted"/>
<evidence type="ECO:0000256" key="1">
    <source>
        <dbReference type="SAM" id="Phobius"/>
    </source>
</evidence>
<evidence type="ECO:0000313" key="2">
    <source>
        <dbReference type="EMBL" id="EPF30012.1"/>
    </source>
</evidence>
<comment type="caution">
    <text evidence="2">The sequence shown here is derived from an EMBL/GenBank/DDBJ whole genome shotgun (WGS) entry which is preliminary data.</text>
</comment>
<dbReference type="EMBL" id="ATFE01000001">
    <property type="protein sequence ID" value="EPF30012.1"/>
    <property type="molecule type" value="Genomic_DNA"/>
</dbReference>
<dbReference type="AlphaFoldDB" id="A0AA87TFY0"/>
<feature type="transmembrane region" description="Helical" evidence="1">
    <location>
        <begin position="25"/>
        <end position="43"/>
    </location>
</feature>
<accession>A0AA87TFY0</accession>
<keyword evidence="1" id="KW-0472">Membrane</keyword>
<keyword evidence="1" id="KW-1133">Transmembrane helix</keyword>
<name>A0AA87TFY0_TREMD</name>